<dbReference type="AlphaFoldDB" id="A0A1Z1M6W7"/>
<keyword evidence="5" id="KW-0150">Chloroplast</keyword>
<comment type="similarity">
    <text evidence="1 4">Belongs to the bacterial ribosomal protein bL19 family.</text>
</comment>
<evidence type="ECO:0000256" key="1">
    <source>
        <dbReference type="ARBA" id="ARBA00005781"/>
    </source>
</evidence>
<dbReference type="HAMAP" id="MF_00402">
    <property type="entry name" value="Ribosomal_bL19"/>
    <property type="match status" value="1"/>
</dbReference>
<evidence type="ECO:0000256" key="3">
    <source>
        <dbReference type="ARBA" id="ARBA00023274"/>
    </source>
</evidence>
<comment type="subcellular location">
    <subcellularLocation>
        <location evidence="4">Plastid</location>
        <location evidence="4">Chloroplast</location>
    </subcellularLocation>
</comment>
<accession>A0A1Z1M6W7</accession>
<dbReference type="Pfam" id="PF01245">
    <property type="entry name" value="Ribosomal_L19"/>
    <property type="match status" value="1"/>
</dbReference>
<evidence type="ECO:0000313" key="5">
    <source>
        <dbReference type="EMBL" id="ARW61739.1"/>
    </source>
</evidence>
<sequence>MNNIINEIEKAFKKNDLPIIKIGDSIKIKRVIQEGNKERIQISEGVVISKKNSNLNTAITIRKIIQNVGVERIYLIHSPKIINIEIIRSSKVRKSKLYYLRNKLGKATKLKPRFN</sequence>
<dbReference type="PANTHER" id="PTHR15680">
    <property type="entry name" value="RIBOSOMAL PROTEIN L19"/>
    <property type="match status" value="1"/>
</dbReference>
<protein>
    <recommendedName>
        <fullName evidence="4">Large ribosomal subunit protein bL19c</fullName>
    </recommendedName>
</protein>
<dbReference type="InterPro" id="IPR008991">
    <property type="entry name" value="Translation_prot_SH3-like_sf"/>
</dbReference>
<dbReference type="GeneID" id="33354828"/>
<dbReference type="PIRSF" id="PIRSF002191">
    <property type="entry name" value="Ribosomal_L19"/>
    <property type="match status" value="1"/>
</dbReference>
<dbReference type="NCBIfam" id="TIGR01024">
    <property type="entry name" value="rplS_bact"/>
    <property type="match status" value="1"/>
</dbReference>
<dbReference type="GO" id="GO:0003735">
    <property type="term" value="F:structural constituent of ribosome"/>
    <property type="evidence" value="ECO:0007669"/>
    <property type="project" value="InterPro"/>
</dbReference>
<dbReference type="Gene3D" id="2.30.30.790">
    <property type="match status" value="1"/>
</dbReference>
<evidence type="ECO:0000256" key="2">
    <source>
        <dbReference type="ARBA" id="ARBA00022980"/>
    </source>
</evidence>
<dbReference type="RefSeq" id="YP_009393177.1">
    <property type="nucleotide sequence ID" value="NC_035266.1"/>
</dbReference>
<dbReference type="InterPro" id="IPR018257">
    <property type="entry name" value="Ribosomal_bL19_CS"/>
</dbReference>
<proteinExistence type="inferred from homology"/>
<keyword evidence="3 4" id="KW-0687">Ribonucleoprotein</keyword>
<dbReference type="SUPFAM" id="SSF50104">
    <property type="entry name" value="Translation proteins SH3-like domain"/>
    <property type="match status" value="1"/>
</dbReference>
<gene>
    <name evidence="4 5" type="primary">rpl19</name>
</gene>
<name>A0A1Z1M6W7_BOSMO</name>
<dbReference type="PANTHER" id="PTHR15680:SF9">
    <property type="entry name" value="LARGE RIBOSOMAL SUBUNIT PROTEIN BL19M"/>
    <property type="match status" value="1"/>
</dbReference>
<evidence type="ECO:0000256" key="4">
    <source>
        <dbReference type="HAMAP-Rule" id="MF_00402"/>
    </source>
</evidence>
<reference evidence="5" key="1">
    <citation type="journal article" date="2017" name="J. Phycol.">
        <title>Analysis of chloroplast genomes and a supermatrix inform reclassification of the Rhodomelaceae (Rhodophyta).</title>
        <authorList>
            <person name="Diaz-Tapia P."/>
            <person name="Maggs C.A."/>
            <person name="West J.A."/>
            <person name="Verbruggen H."/>
        </authorList>
    </citation>
    <scope>NUCLEOTIDE SEQUENCE</scope>
    <source>
        <strain evidence="5">JW3660</strain>
    </source>
</reference>
<geneLocation type="chloroplast" evidence="5"/>
<dbReference type="PRINTS" id="PR00061">
    <property type="entry name" value="RIBOSOMALL19"/>
</dbReference>
<dbReference type="InterPro" id="IPR038657">
    <property type="entry name" value="Ribosomal_bL19_sf"/>
</dbReference>
<dbReference type="GO" id="GO:0009507">
    <property type="term" value="C:chloroplast"/>
    <property type="evidence" value="ECO:0007669"/>
    <property type="project" value="UniProtKB-SubCell"/>
</dbReference>
<dbReference type="PROSITE" id="PS01015">
    <property type="entry name" value="RIBOSOMAL_L19"/>
    <property type="match status" value="1"/>
</dbReference>
<keyword evidence="2 4" id="KW-0689">Ribosomal protein</keyword>
<dbReference type="GO" id="GO:0006412">
    <property type="term" value="P:translation"/>
    <property type="evidence" value="ECO:0007669"/>
    <property type="project" value="UniProtKB-UniRule"/>
</dbReference>
<keyword evidence="5" id="KW-0934">Plastid</keyword>
<dbReference type="GO" id="GO:0005762">
    <property type="term" value="C:mitochondrial large ribosomal subunit"/>
    <property type="evidence" value="ECO:0007669"/>
    <property type="project" value="TreeGrafter"/>
</dbReference>
<dbReference type="InterPro" id="IPR001857">
    <property type="entry name" value="Ribosomal_bL19"/>
</dbReference>
<organism evidence="5">
    <name type="scientific">Bostrychia moritziana</name>
    <name type="common">Red alga</name>
    <name type="synonym">Polysiphonia moritziana</name>
    <dbReference type="NCBI Taxonomy" id="103713"/>
    <lineage>
        <taxon>Eukaryota</taxon>
        <taxon>Rhodophyta</taxon>
        <taxon>Florideophyceae</taxon>
        <taxon>Rhodymeniophycidae</taxon>
        <taxon>Ceramiales</taxon>
        <taxon>Rhodomelaceae</taxon>
        <taxon>Bostrychia</taxon>
    </lineage>
</organism>
<dbReference type="EMBL" id="MF101419">
    <property type="protein sequence ID" value="ARW61739.1"/>
    <property type="molecule type" value="Genomic_DNA"/>
</dbReference>